<gene>
    <name evidence="4" type="ORF">SAMN05216258_10235</name>
</gene>
<dbReference type="SUPFAM" id="SSF53187">
    <property type="entry name" value="Zn-dependent exopeptidases"/>
    <property type="match status" value="1"/>
</dbReference>
<dbReference type="Pfam" id="PF07687">
    <property type="entry name" value="M20_dimer"/>
    <property type="match status" value="1"/>
</dbReference>
<dbReference type="Pfam" id="PF01546">
    <property type="entry name" value="Peptidase_M20"/>
    <property type="match status" value="1"/>
</dbReference>
<reference evidence="4 5" key="1">
    <citation type="submission" date="2016-10" db="EMBL/GenBank/DDBJ databases">
        <authorList>
            <person name="de Groot N.N."/>
        </authorList>
    </citation>
    <scope>NUCLEOTIDE SEQUENCE [LARGE SCALE GENOMIC DNA]</scope>
    <source>
        <strain evidence="4 5">CGMCC 1.11030</strain>
    </source>
</reference>
<dbReference type="GO" id="GO:0016787">
    <property type="term" value="F:hydrolase activity"/>
    <property type="evidence" value="ECO:0007669"/>
    <property type="project" value="UniProtKB-KW"/>
</dbReference>
<dbReference type="InterPro" id="IPR036264">
    <property type="entry name" value="Bact_exopeptidase_dim_dom"/>
</dbReference>
<sequence>MSVPDPRPDPRDGAATRAWMAARAEGMAARTAELVRIDSQTPPSATRPMAEACAALLADLPGAEIAFHEAVAPVTNLMVAIPGARPGRRLVLNGHLDTYPVGDAARWTRAALGGEIADGLLYGRGSADMKGGLVAMIEAARLLAARPFAGEIVLAFGGDEERMGELGTQAMIDDLPRVRGDGVIVADAGGPRAVRLGEKGMLWLELSAQGRSAHGAHVHAGDNAADRLLDALTALRGLEASALQEPAEAARLMDEAAAHAGADGPEPRRTMRRLTVNLGRIEAGISANLVPDAARAACDVRIPVGLSTAEVEAEARRLLAPFGVEMEIVRRYEPTWTPAGSPIARACLAGTAAALGEAWHDGRIGGSDARLWRRAGFETVAMGLTPRNLGGPDEALEIAELAELAAAIAASGARFLEG</sequence>
<name>A0A1I3CJY9_9RHOB</name>
<evidence type="ECO:0000313" key="4">
    <source>
        <dbReference type="EMBL" id="SFH74643.1"/>
    </source>
</evidence>
<dbReference type="PANTHER" id="PTHR43808:SF32">
    <property type="entry name" value="ARGE_DAPE-RELATED DEACYLASE"/>
    <property type="match status" value="1"/>
</dbReference>
<evidence type="ECO:0000256" key="1">
    <source>
        <dbReference type="ARBA" id="ARBA00022723"/>
    </source>
</evidence>
<dbReference type="EMBL" id="FOQH01000002">
    <property type="protein sequence ID" value="SFH74643.1"/>
    <property type="molecule type" value="Genomic_DNA"/>
</dbReference>
<dbReference type="GO" id="GO:0046872">
    <property type="term" value="F:metal ion binding"/>
    <property type="evidence" value="ECO:0007669"/>
    <property type="project" value="UniProtKB-KW"/>
</dbReference>
<organism evidence="4 5">
    <name type="scientific">Albimonas pacifica</name>
    <dbReference type="NCBI Taxonomy" id="1114924"/>
    <lineage>
        <taxon>Bacteria</taxon>
        <taxon>Pseudomonadati</taxon>
        <taxon>Pseudomonadota</taxon>
        <taxon>Alphaproteobacteria</taxon>
        <taxon>Rhodobacterales</taxon>
        <taxon>Paracoccaceae</taxon>
        <taxon>Albimonas</taxon>
    </lineage>
</organism>
<proteinExistence type="predicted"/>
<evidence type="ECO:0000256" key="2">
    <source>
        <dbReference type="ARBA" id="ARBA00022801"/>
    </source>
</evidence>
<keyword evidence="5" id="KW-1185">Reference proteome</keyword>
<dbReference type="Proteomes" id="UP000199377">
    <property type="component" value="Unassembled WGS sequence"/>
</dbReference>
<protein>
    <submittedName>
        <fullName evidence="4">Succinyl-diaminopimelate desuccinylase</fullName>
    </submittedName>
</protein>
<dbReference type="SUPFAM" id="SSF55031">
    <property type="entry name" value="Bacterial exopeptidase dimerisation domain"/>
    <property type="match status" value="1"/>
</dbReference>
<dbReference type="PANTHER" id="PTHR43808">
    <property type="entry name" value="ACETYLORNITHINE DEACETYLASE"/>
    <property type="match status" value="1"/>
</dbReference>
<dbReference type="InterPro" id="IPR002933">
    <property type="entry name" value="Peptidase_M20"/>
</dbReference>
<evidence type="ECO:0000313" key="5">
    <source>
        <dbReference type="Proteomes" id="UP000199377"/>
    </source>
</evidence>
<dbReference type="RefSeq" id="WP_092857773.1">
    <property type="nucleotide sequence ID" value="NZ_FOQH01000002.1"/>
</dbReference>
<accession>A0A1I3CJY9</accession>
<dbReference type="OrthoDB" id="9809784at2"/>
<keyword evidence="2" id="KW-0378">Hydrolase</keyword>
<evidence type="ECO:0000259" key="3">
    <source>
        <dbReference type="Pfam" id="PF07687"/>
    </source>
</evidence>
<dbReference type="STRING" id="1114924.SAMN05216258_10235"/>
<keyword evidence="1" id="KW-0479">Metal-binding</keyword>
<dbReference type="Gene3D" id="3.30.70.360">
    <property type="match status" value="1"/>
</dbReference>
<dbReference type="InterPro" id="IPR011650">
    <property type="entry name" value="Peptidase_M20_dimer"/>
</dbReference>
<dbReference type="AlphaFoldDB" id="A0A1I3CJY9"/>
<dbReference type="Gene3D" id="3.40.630.10">
    <property type="entry name" value="Zn peptidases"/>
    <property type="match status" value="1"/>
</dbReference>
<feature type="domain" description="Peptidase M20 dimerisation" evidence="3">
    <location>
        <begin position="197"/>
        <end position="321"/>
    </location>
</feature>
<dbReference type="InterPro" id="IPR050072">
    <property type="entry name" value="Peptidase_M20A"/>
</dbReference>